<protein>
    <submittedName>
        <fullName evidence="1">Uncharacterized protein</fullName>
    </submittedName>
</protein>
<reference evidence="1" key="2">
    <citation type="journal article" date="2022" name="New Phytol.">
        <title>Evolutionary transition to the ectomycorrhizal habit in the genomes of a hyperdiverse lineage of mushroom-forming fungi.</title>
        <authorList>
            <person name="Looney B."/>
            <person name="Miyauchi S."/>
            <person name="Morin E."/>
            <person name="Drula E."/>
            <person name="Courty P.E."/>
            <person name="Kohler A."/>
            <person name="Kuo A."/>
            <person name="LaButti K."/>
            <person name="Pangilinan J."/>
            <person name="Lipzen A."/>
            <person name="Riley R."/>
            <person name="Andreopoulos W."/>
            <person name="He G."/>
            <person name="Johnson J."/>
            <person name="Nolan M."/>
            <person name="Tritt A."/>
            <person name="Barry K.W."/>
            <person name="Grigoriev I.V."/>
            <person name="Nagy L.G."/>
            <person name="Hibbett D."/>
            <person name="Henrissat B."/>
            <person name="Matheny P.B."/>
            <person name="Labbe J."/>
            <person name="Martin F.M."/>
        </authorList>
    </citation>
    <scope>NUCLEOTIDE SEQUENCE</scope>
    <source>
        <strain evidence="1">FP105234-sp</strain>
    </source>
</reference>
<keyword evidence="2" id="KW-1185">Reference proteome</keyword>
<dbReference type="EMBL" id="MU275981">
    <property type="protein sequence ID" value="KAI0044493.1"/>
    <property type="molecule type" value="Genomic_DNA"/>
</dbReference>
<reference evidence="1" key="1">
    <citation type="submission" date="2021-02" db="EMBL/GenBank/DDBJ databases">
        <authorList>
            <consortium name="DOE Joint Genome Institute"/>
            <person name="Ahrendt S."/>
            <person name="Looney B.P."/>
            <person name="Miyauchi S."/>
            <person name="Morin E."/>
            <person name="Drula E."/>
            <person name="Courty P.E."/>
            <person name="Chicoki N."/>
            <person name="Fauchery L."/>
            <person name="Kohler A."/>
            <person name="Kuo A."/>
            <person name="Labutti K."/>
            <person name="Pangilinan J."/>
            <person name="Lipzen A."/>
            <person name="Riley R."/>
            <person name="Andreopoulos W."/>
            <person name="He G."/>
            <person name="Johnson J."/>
            <person name="Barry K.W."/>
            <person name="Grigoriev I.V."/>
            <person name="Nagy L."/>
            <person name="Hibbett D."/>
            <person name="Henrissat B."/>
            <person name="Matheny P.B."/>
            <person name="Labbe J."/>
            <person name="Martin F."/>
        </authorList>
    </citation>
    <scope>NUCLEOTIDE SEQUENCE</scope>
    <source>
        <strain evidence="1">FP105234-sp</strain>
    </source>
</reference>
<dbReference type="Proteomes" id="UP000814033">
    <property type="component" value="Unassembled WGS sequence"/>
</dbReference>
<evidence type="ECO:0000313" key="2">
    <source>
        <dbReference type="Proteomes" id="UP000814033"/>
    </source>
</evidence>
<name>A0ACB8RK43_9AGAM</name>
<sequence length="403" mass="45491">MTPLTAHSLIEHRSFNTLSSSSQSPEATRYDAVLVEEAYDTIRHRHRPRRGPCPQRARKVSGPNIRSKSAWLEKLERRLAQAKTLRSRVGDLKASFEQGAQNELKRRPWGRLKVSPPLRAFPLAEEAELPHGPDTLLDSIKACYIKLDTFWTNEVRHVTQAVKGRRLENVERDRWRIIGIALHDLVNDNAMNAPALDALQLPFRPGVVPLVKREVFQIASKLIPALQATQTALSSARGFQRESFSVLKSAHLQRLERANSNVERNTRRCLRFFESTIGYARKVVEYAGSAANQMRTARGPHERAVALLHAGPFAASIDVLTRAPDTVRKAIHEVAGKLRKGERIWGSLANADTQVYAALRAESAMTFDPSTVKQLKKMLCKINKETSVLDQLWMSCRRKFFAL</sequence>
<proteinExistence type="predicted"/>
<gene>
    <name evidence="1" type="ORF">FA95DRAFT_1608494</name>
</gene>
<organism evidence="1 2">
    <name type="scientific">Auriscalpium vulgare</name>
    <dbReference type="NCBI Taxonomy" id="40419"/>
    <lineage>
        <taxon>Eukaryota</taxon>
        <taxon>Fungi</taxon>
        <taxon>Dikarya</taxon>
        <taxon>Basidiomycota</taxon>
        <taxon>Agaricomycotina</taxon>
        <taxon>Agaricomycetes</taxon>
        <taxon>Russulales</taxon>
        <taxon>Auriscalpiaceae</taxon>
        <taxon>Auriscalpium</taxon>
    </lineage>
</organism>
<accession>A0ACB8RK43</accession>
<comment type="caution">
    <text evidence="1">The sequence shown here is derived from an EMBL/GenBank/DDBJ whole genome shotgun (WGS) entry which is preliminary data.</text>
</comment>
<evidence type="ECO:0000313" key="1">
    <source>
        <dbReference type="EMBL" id="KAI0044493.1"/>
    </source>
</evidence>